<dbReference type="EMBL" id="QJNS01000525">
    <property type="protein sequence ID" value="RYO76920.1"/>
    <property type="molecule type" value="Genomic_DNA"/>
</dbReference>
<evidence type="ECO:0000256" key="3">
    <source>
        <dbReference type="SAM" id="MobiDB-lite"/>
    </source>
</evidence>
<evidence type="ECO:0000256" key="2">
    <source>
        <dbReference type="ARBA" id="ARBA00022806"/>
    </source>
</evidence>
<keyword evidence="2" id="KW-0547">Nucleotide-binding</keyword>
<keyword evidence="1" id="KW-0378">Hydrolase</keyword>
<evidence type="ECO:0000313" key="6">
    <source>
        <dbReference type="Proteomes" id="UP000294003"/>
    </source>
</evidence>
<proteinExistence type="predicted"/>
<feature type="domain" description="Helicase ATP-binding" evidence="4">
    <location>
        <begin position="677"/>
        <end position="827"/>
    </location>
</feature>
<organism evidence="5 6">
    <name type="scientific">Monosporascus cannonballus</name>
    <dbReference type="NCBI Taxonomy" id="155416"/>
    <lineage>
        <taxon>Eukaryota</taxon>
        <taxon>Fungi</taxon>
        <taxon>Dikarya</taxon>
        <taxon>Ascomycota</taxon>
        <taxon>Pezizomycotina</taxon>
        <taxon>Sordariomycetes</taxon>
        <taxon>Xylariomycetidae</taxon>
        <taxon>Xylariales</taxon>
        <taxon>Xylariales incertae sedis</taxon>
        <taxon>Monosporascus</taxon>
    </lineage>
</organism>
<feature type="region of interest" description="Disordered" evidence="3">
    <location>
        <begin position="345"/>
        <end position="378"/>
    </location>
</feature>
<comment type="caution">
    <text evidence="5">The sequence shown here is derived from an EMBL/GenBank/DDBJ whole genome shotgun (WGS) entry which is preliminary data.</text>
</comment>
<dbReference type="Proteomes" id="UP000294003">
    <property type="component" value="Unassembled WGS sequence"/>
</dbReference>
<evidence type="ECO:0000256" key="1">
    <source>
        <dbReference type="ARBA" id="ARBA00022801"/>
    </source>
</evidence>
<protein>
    <recommendedName>
        <fullName evidence="4">Helicase ATP-binding domain-containing protein</fullName>
    </recommendedName>
</protein>
<dbReference type="PROSITE" id="PS51192">
    <property type="entry name" value="HELICASE_ATP_BIND_1"/>
    <property type="match status" value="1"/>
</dbReference>
<dbReference type="PANTHER" id="PTHR44533:SF4">
    <property type="entry name" value="DEAD_H RNA HELICASE, PUTATIVE-RELATED"/>
    <property type="match status" value="1"/>
</dbReference>
<keyword evidence="2" id="KW-0067">ATP-binding</keyword>
<feature type="region of interest" description="Disordered" evidence="3">
    <location>
        <begin position="470"/>
        <end position="493"/>
    </location>
</feature>
<gene>
    <name evidence="5" type="ORF">DL762_009607</name>
</gene>
<dbReference type="InterPro" id="IPR027417">
    <property type="entry name" value="P-loop_NTPase"/>
</dbReference>
<feature type="compositionally biased region" description="Polar residues" evidence="3">
    <location>
        <begin position="346"/>
        <end position="356"/>
    </location>
</feature>
<dbReference type="SMART" id="SM00487">
    <property type="entry name" value="DEXDc"/>
    <property type="match status" value="1"/>
</dbReference>
<name>A0ABY0GSV9_9PEZI</name>
<accession>A0ABY0GSV9</accession>
<dbReference type="Pfam" id="PF23002">
    <property type="entry name" value="PIN-like_DDX60"/>
    <property type="match status" value="1"/>
</dbReference>
<dbReference type="SUPFAM" id="SSF52540">
    <property type="entry name" value="P-loop containing nucleoside triphosphate hydrolases"/>
    <property type="match status" value="2"/>
</dbReference>
<keyword evidence="2" id="KW-0347">Helicase</keyword>
<dbReference type="InterPro" id="IPR052431">
    <property type="entry name" value="SKI2_subfamily_helicases"/>
</dbReference>
<sequence length="1371" mass="154673">MVFYEEPLDEASLLPSSGAELFAIHGEALLAHCIGTARVDYDYGFQLLHAVHAIESFLSKLSDRGCNFHIIWFDSHKKLCVPYDTPRKEAYKYLLTRAVIIQHFACATGATFSYRFNSVHDDGFRDYLEQTTLHFFMGSDGRATQSDDHPTTLGHLSIGYRMVCAGYCVAFIDDIEFRSSKGRVSQQCKQPRKIQGDVQLLLERAPEELLTARDIITLLSLAQILSPVESDQRHEQTVAILLNLAFLRRYDLPQRSFPRKGKGLKGNKHKVMAELGQAAADIIDMWARDITPSVKWDAFDLIDGRLYLRIYNDLRSLSVDQDVAQEVGVLAALLKTLSGVDISKKLPQQNRGQKQQSELERDGVQSNDPKESSYVPSTVLPFSHPVMDRYLQQVHLTLGEDSEEQGSSQIFRELTHWHNAKKLADSRRQPNGIIRKKNINPEIIVVHQSDDIKKPKTTQEPGNDWRATLKGKQAAKNKKHQRKSGKQKGLEAAQALKENKAEEKSAVVVSSWKKQTLKLEKEKSLTKRYLKAERYFRGLSPLHVSFVGAETSLYLCHILNMMRNSNGLPKSSVSGVTTILWSQLIETNRLPLTLDVNKQLLTLAKTLNIPLTIGPASSPTSGALPFTINGTNSSSTKLAQSWEFQLEHCRPYMERSFQSAPDPRVPFHPDAWQRKVLDAIDADKSLFVVAPTSSGKTFISFYAMKKVLQANDDDILVYVAPTKALVNQIAAEVQARFSKSYRHDGRSVWAIHTLDHKVNNPNGCQVLVTVPHILQIMLLAPSNAKGPNSWSRKLLLLAPCPIIALSATVGNPDEFKGWLSDTQKVKGFDLEMITHGSRYSDLRKFTYEPPKLLDFQGLGRVERLPLPGLDSGSSQGERFAFIHPVWSLVRRDLTSLEDTSFEPRDCLTLWRSMQKHSNRRSEAPKTLHPQKCLPEIISKADVVEWESTQSERPSPYFSLVLDLRSSGALPAIVFNFDQMRCESIAADLFQNLERVEDLYREGSEWKAEMAEFERWNKANDKIQAKSAKQTSKQQSKDDEGLNKLELLRDKASQEDSPWKSFNPDDPIVEFRLADDTKISKEELDKRLGTLEGHAIKPVFIKALRRGIGVHHAGMNRQYRQVVEMLFRKGYLTIVIATGTLALGINMPSPPLGDGVPLNFAGLVGHLYYTENAAFAFHSLLKEGYFHKLEKVVKPSPSVVILLELPKTAAQILKRHNKDTLQIFQGYVSTYVAQHLSRAPDNELPFTKRSVEALQPRDMREMLSPLPATIRASPFAALSGFTDEFETIGELCRHVRGGVFLEESAIPYIPVAPAELGGVPWNAYIYDFFKHGDLEALIRDNGILRIETEGEATLQRFVWENVQGRLKVYHRR</sequence>
<feature type="compositionally biased region" description="Basic residues" evidence="3">
    <location>
        <begin position="473"/>
        <end position="486"/>
    </location>
</feature>
<dbReference type="Gene3D" id="3.40.50.300">
    <property type="entry name" value="P-loop containing nucleotide triphosphate hydrolases"/>
    <property type="match status" value="2"/>
</dbReference>
<dbReference type="InterPro" id="IPR011545">
    <property type="entry name" value="DEAD/DEAH_box_helicase_dom"/>
</dbReference>
<dbReference type="Pfam" id="PF00270">
    <property type="entry name" value="DEAD"/>
    <property type="match status" value="1"/>
</dbReference>
<dbReference type="InterPro" id="IPR055124">
    <property type="entry name" value="PIN-like_DDX60"/>
</dbReference>
<evidence type="ECO:0000313" key="5">
    <source>
        <dbReference type="EMBL" id="RYO76920.1"/>
    </source>
</evidence>
<dbReference type="InterPro" id="IPR014001">
    <property type="entry name" value="Helicase_ATP-bd"/>
</dbReference>
<keyword evidence="6" id="KW-1185">Reference proteome</keyword>
<evidence type="ECO:0000259" key="4">
    <source>
        <dbReference type="PROSITE" id="PS51192"/>
    </source>
</evidence>
<reference evidence="5 6" key="1">
    <citation type="submission" date="2018-06" db="EMBL/GenBank/DDBJ databases">
        <title>Complete Genomes of Monosporascus.</title>
        <authorList>
            <person name="Robinson A.J."/>
            <person name="Natvig D.O."/>
        </authorList>
    </citation>
    <scope>NUCLEOTIDE SEQUENCE [LARGE SCALE GENOMIC DNA]</scope>
    <source>
        <strain evidence="5 6">CBS 609.92</strain>
    </source>
</reference>
<feature type="compositionally biased region" description="Basic and acidic residues" evidence="3">
    <location>
        <begin position="357"/>
        <end position="371"/>
    </location>
</feature>
<dbReference type="PANTHER" id="PTHR44533">
    <property type="entry name" value="DEAD/H RNA HELICASE, PUTATIVE-RELATED"/>
    <property type="match status" value="1"/>
</dbReference>